<evidence type="ECO:0000313" key="6">
    <source>
        <dbReference type="EMBL" id="WEJ62477.1"/>
    </source>
</evidence>
<dbReference type="PANTHER" id="PTHR12302">
    <property type="entry name" value="EBNA2 BINDING PROTEIN P100"/>
    <property type="match status" value="1"/>
</dbReference>
<evidence type="ECO:0000256" key="2">
    <source>
        <dbReference type="ARBA" id="ARBA00022759"/>
    </source>
</evidence>
<dbReference type="SMART" id="SM00318">
    <property type="entry name" value="SNc"/>
    <property type="match status" value="1"/>
</dbReference>
<evidence type="ECO:0000256" key="4">
    <source>
        <dbReference type="SAM" id="SignalP"/>
    </source>
</evidence>
<organism evidence="6 7">
    <name type="scientific">Thiomicrorhabdus lithotrophica</name>
    <dbReference type="NCBI Taxonomy" id="2949997"/>
    <lineage>
        <taxon>Bacteria</taxon>
        <taxon>Pseudomonadati</taxon>
        <taxon>Pseudomonadota</taxon>
        <taxon>Gammaproteobacteria</taxon>
        <taxon>Thiotrichales</taxon>
        <taxon>Piscirickettsiaceae</taxon>
        <taxon>Thiomicrorhabdus</taxon>
    </lineage>
</organism>
<keyword evidence="1" id="KW-0540">Nuclease</keyword>
<keyword evidence="2" id="KW-0255">Endonuclease</keyword>
<feature type="domain" description="TNase-like" evidence="5">
    <location>
        <begin position="35"/>
        <end position="168"/>
    </location>
</feature>
<sequence length="275" mass="31542">MKKLISFLALALTSISLSFSASAAVEQTCKVDTEKLLWTKADYAITGDTLVINRQRVRLAGLYAPQIEKKQKWHTPGEPLAKEAQTFLNKLLANNDLEVGIEFDTTRLDNRNRQLVHLFLRDGTSVQQKMLESGYTLARTTYNNLKHAECYYQAEQKARNGEYQLWDFMAKNPDRHFPLANSSKLTSEDEGFRIIKGKIVKVDKSSSNYILNMDTTGIRVQKKYWKNFDYNKLKALNGKTIEVRGYAYLYKGAMYMMLDHPYSIDALSPINQANK</sequence>
<dbReference type="PANTHER" id="PTHR12302:SF3">
    <property type="entry name" value="SERINE_THREONINE-PROTEIN KINASE 31"/>
    <property type="match status" value="1"/>
</dbReference>
<evidence type="ECO:0000256" key="3">
    <source>
        <dbReference type="ARBA" id="ARBA00022801"/>
    </source>
</evidence>
<name>A0ABY8CB73_9GAMM</name>
<feature type="signal peptide" evidence="4">
    <location>
        <begin position="1"/>
        <end position="23"/>
    </location>
</feature>
<evidence type="ECO:0000256" key="1">
    <source>
        <dbReference type="ARBA" id="ARBA00022722"/>
    </source>
</evidence>
<dbReference type="RefSeq" id="WP_275594735.1">
    <property type="nucleotide sequence ID" value="NZ_CP102381.1"/>
</dbReference>
<evidence type="ECO:0000259" key="5">
    <source>
        <dbReference type="PROSITE" id="PS50830"/>
    </source>
</evidence>
<reference evidence="6 7" key="1">
    <citation type="submission" date="2022-06" db="EMBL/GenBank/DDBJ databases">
        <title>Thiomicrohabdus sp. nov, an obligately chemolithoautotrophic, sulfur-oxidizing bacterium isolated from beach of Guanyin Mountain. Amoy.</title>
        <authorList>
            <person name="Zhu H."/>
        </authorList>
    </citation>
    <scope>NUCLEOTIDE SEQUENCE [LARGE SCALE GENOMIC DNA]</scope>
    <source>
        <strain evidence="6 7">XGS-01</strain>
    </source>
</reference>
<dbReference type="Proteomes" id="UP001222275">
    <property type="component" value="Chromosome"/>
</dbReference>
<dbReference type="SUPFAM" id="SSF50199">
    <property type="entry name" value="Staphylococcal nuclease"/>
    <property type="match status" value="1"/>
</dbReference>
<feature type="chain" id="PRO_5045307928" evidence="4">
    <location>
        <begin position="24"/>
        <end position="275"/>
    </location>
</feature>
<proteinExistence type="predicted"/>
<dbReference type="EMBL" id="CP102381">
    <property type="protein sequence ID" value="WEJ62477.1"/>
    <property type="molecule type" value="Genomic_DNA"/>
</dbReference>
<protein>
    <submittedName>
        <fullName evidence="6">Thermonuclease family protein</fullName>
    </submittedName>
</protein>
<evidence type="ECO:0000313" key="7">
    <source>
        <dbReference type="Proteomes" id="UP001222275"/>
    </source>
</evidence>
<dbReference type="PROSITE" id="PS50830">
    <property type="entry name" value="TNASE_3"/>
    <property type="match status" value="1"/>
</dbReference>
<dbReference type="InterPro" id="IPR035437">
    <property type="entry name" value="SNase_OB-fold_sf"/>
</dbReference>
<gene>
    <name evidence="6" type="ORF">NR989_10740</name>
</gene>
<dbReference type="Gene3D" id="2.40.50.90">
    <property type="match status" value="1"/>
</dbReference>
<keyword evidence="7" id="KW-1185">Reference proteome</keyword>
<dbReference type="Pfam" id="PF00565">
    <property type="entry name" value="SNase"/>
    <property type="match status" value="1"/>
</dbReference>
<keyword evidence="4" id="KW-0732">Signal</keyword>
<dbReference type="InterPro" id="IPR016071">
    <property type="entry name" value="Staphylococal_nuclease_OB-fold"/>
</dbReference>
<keyword evidence="3" id="KW-0378">Hydrolase</keyword>
<accession>A0ABY8CB73</accession>